<gene>
    <name evidence="2" type="ORF">Anapl_09949</name>
</gene>
<evidence type="ECO:0000313" key="2">
    <source>
        <dbReference type="EMBL" id="EOB09109.1"/>
    </source>
</evidence>
<evidence type="ECO:0000313" key="3">
    <source>
        <dbReference type="Proteomes" id="UP000296049"/>
    </source>
</evidence>
<feature type="compositionally biased region" description="Polar residues" evidence="1">
    <location>
        <begin position="30"/>
        <end position="46"/>
    </location>
</feature>
<organism evidence="2 3">
    <name type="scientific">Anas platyrhynchos</name>
    <name type="common">Mallard</name>
    <name type="synonym">Anas boschas</name>
    <dbReference type="NCBI Taxonomy" id="8839"/>
    <lineage>
        <taxon>Eukaryota</taxon>
        <taxon>Metazoa</taxon>
        <taxon>Chordata</taxon>
        <taxon>Craniata</taxon>
        <taxon>Vertebrata</taxon>
        <taxon>Euteleostomi</taxon>
        <taxon>Archelosauria</taxon>
        <taxon>Archosauria</taxon>
        <taxon>Dinosauria</taxon>
        <taxon>Saurischia</taxon>
        <taxon>Theropoda</taxon>
        <taxon>Coelurosauria</taxon>
        <taxon>Aves</taxon>
        <taxon>Neognathae</taxon>
        <taxon>Galloanserae</taxon>
        <taxon>Anseriformes</taxon>
        <taxon>Anatidae</taxon>
        <taxon>Anatinae</taxon>
        <taxon>Anas</taxon>
    </lineage>
</organism>
<dbReference type="EMBL" id="KB742391">
    <property type="protein sequence ID" value="EOB09109.1"/>
    <property type="molecule type" value="Genomic_DNA"/>
</dbReference>
<feature type="compositionally biased region" description="Basic residues" evidence="1">
    <location>
        <begin position="162"/>
        <end position="177"/>
    </location>
</feature>
<dbReference type="AlphaFoldDB" id="R0LTI4"/>
<name>R0LTI4_ANAPL</name>
<keyword evidence="3" id="KW-1185">Reference proteome</keyword>
<feature type="region of interest" description="Disordered" evidence="1">
    <location>
        <begin position="1"/>
        <end position="57"/>
    </location>
</feature>
<feature type="compositionally biased region" description="Polar residues" evidence="1">
    <location>
        <begin position="135"/>
        <end position="148"/>
    </location>
</feature>
<feature type="region of interest" description="Disordered" evidence="1">
    <location>
        <begin position="129"/>
        <end position="191"/>
    </location>
</feature>
<accession>R0LTI4</accession>
<protein>
    <submittedName>
        <fullName evidence="2">Uncharacterized protein</fullName>
    </submittedName>
</protein>
<evidence type="ECO:0000256" key="1">
    <source>
        <dbReference type="SAM" id="MobiDB-lite"/>
    </source>
</evidence>
<reference evidence="3" key="1">
    <citation type="journal article" date="2013" name="Nat. Genet.">
        <title>The duck genome and transcriptome provide insight into an avian influenza virus reservoir species.</title>
        <authorList>
            <person name="Huang Y."/>
            <person name="Li Y."/>
            <person name="Burt D.W."/>
            <person name="Chen H."/>
            <person name="Zhang Y."/>
            <person name="Qian W."/>
            <person name="Kim H."/>
            <person name="Gan S."/>
            <person name="Zhao Y."/>
            <person name="Li J."/>
            <person name="Yi K."/>
            <person name="Feng H."/>
            <person name="Zhu P."/>
            <person name="Li B."/>
            <person name="Liu Q."/>
            <person name="Fairley S."/>
            <person name="Magor K.E."/>
            <person name="Du Z."/>
            <person name="Hu X."/>
            <person name="Goodman L."/>
            <person name="Tafer H."/>
            <person name="Vignal A."/>
            <person name="Lee T."/>
            <person name="Kim K.W."/>
            <person name="Sheng Z."/>
            <person name="An Y."/>
            <person name="Searle S."/>
            <person name="Herrero J."/>
            <person name="Groenen M.A."/>
            <person name="Crooijmans R.P."/>
            <person name="Faraut T."/>
            <person name="Cai Q."/>
            <person name="Webster R.G."/>
            <person name="Aldridge J.R."/>
            <person name="Warren W.C."/>
            <person name="Bartschat S."/>
            <person name="Kehr S."/>
            <person name="Marz M."/>
            <person name="Stadler P.F."/>
            <person name="Smith J."/>
            <person name="Kraus R.H."/>
            <person name="Zhao Y."/>
            <person name="Ren L."/>
            <person name="Fei J."/>
            <person name="Morisson M."/>
            <person name="Kaiser P."/>
            <person name="Griffin D.K."/>
            <person name="Rao M."/>
            <person name="Pitel F."/>
            <person name="Wang J."/>
            <person name="Li N."/>
        </authorList>
    </citation>
    <scope>NUCLEOTIDE SEQUENCE [LARGE SCALE GENOMIC DNA]</scope>
</reference>
<sequence>MGYLQRAAACPLSTRGQTWSESDGRERESSCQLPSAPSLQGKQPQEPTAFLSPCPNTEGSRMLVLVVIREEKGVELRGKTPSRSEQSELNLSICKASAPRQSTPPSTGVQVQQLPSRLRRQHCSLQGGVAKKPAYTSQGGLTPAQVQQHGAPGAAGADVSASRHRAAPARPRHRHNAGKPSDGLLGPEAFR</sequence>
<proteinExistence type="predicted"/>
<dbReference type="Proteomes" id="UP000296049">
    <property type="component" value="Unassembled WGS sequence"/>
</dbReference>